<dbReference type="InterPro" id="IPR052895">
    <property type="entry name" value="HetReg/Transcr_Mod"/>
</dbReference>
<evidence type="ECO:0000259" key="2">
    <source>
        <dbReference type="Pfam" id="PF06985"/>
    </source>
</evidence>
<gene>
    <name evidence="3" type="ORF">AYL99_09119</name>
</gene>
<evidence type="ECO:0000256" key="1">
    <source>
        <dbReference type="SAM" id="MobiDB-lite"/>
    </source>
</evidence>
<feature type="region of interest" description="Disordered" evidence="1">
    <location>
        <begin position="521"/>
        <end position="546"/>
    </location>
</feature>
<proteinExistence type="predicted"/>
<accession>A0A178ZB44</accession>
<dbReference type="STRING" id="1367422.A0A178ZB44"/>
<dbReference type="PANTHER" id="PTHR24148">
    <property type="entry name" value="ANKYRIN REPEAT DOMAIN-CONTAINING PROTEIN 39 HOMOLOG-RELATED"/>
    <property type="match status" value="1"/>
</dbReference>
<feature type="domain" description="Heterokaryon incompatibility" evidence="2">
    <location>
        <begin position="1"/>
        <end position="74"/>
    </location>
</feature>
<name>A0A178ZB44_9EURO</name>
<dbReference type="GeneID" id="30013287"/>
<dbReference type="Pfam" id="PF06985">
    <property type="entry name" value="HET"/>
    <property type="match status" value="1"/>
</dbReference>
<dbReference type="RefSeq" id="XP_018690374.1">
    <property type="nucleotide sequence ID" value="XM_018840627.1"/>
</dbReference>
<dbReference type="AlphaFoldDB" id="A0A178ZB44"/>
<protein>
    <recommendedName>
        <fullName evidence="2">Heterokaryon incompatibility domain-containing protein</fullName>
    </recommendedName>
</protein>
<dbReference type="Proteomes" id="UP000078343">
    <property type="component" value="Unassembled WGS sequence"/>
</dbReference>
<dbReference type="InterPro" id="IPR010730">
    <property type="entry name" value="HET"/>
</dbReference>
<organism evidence="3 4">
    <name type="scientific">Fonsecaea erecta</name>
    <dbReference type="NCBI Taxonomy" id="1367422"/>
    <lineage>
        <taxon>Eukaryota</taxon>
        <taxon>Fungi</taxon>
        <taxon>Dikarya</taxon>
        <taxon>Ascomycota</taxon>
        <taxon>Pezizomycotina</taxon>
        <taxon>Eurotiomycetes</taxon>
        <taxon>Chaetothyriomycetidae</taxon>
        <taxon>Chaetothyriales</taxon>
        <taxon>Herpotrichiellaceae</taxon>
        <taxon>Fonsecaea</taxon>
    </lineage>
</organism>
<dbReference type="OrthoDB" id="4146092at2759"/>
<dbReference type="EMBL" id="LVYI01000008">
    <property type="protein sequence ID" value="OAP57007.1"/>
    <property type="molecule type" value="Genomic_DNA"/>
</dbReference>
<reference evidence="3 4" key="1">
    <citation type="submission" date="2016-04" db="EMBL/GenBank/DDBJ databases">
        <title>Draft genome of Fonsecaea erecta CBS 125763.</title>
        <authorList>
            <person name="Weiss V.A."/>
            <person name="Vicente V.A."/>
            <person name="Raittz R.T."/>
            <person name="Moreno L.F."/>
            <person name="De Souza E.M."/>
            <person name="Pedrosa F.O."/>
            <person name="Steffens M.B."/>
            <person name="Faoro H."/>
            <person name="Tadra-Sfeir M.Z."/>
            <person name="Najafzadeh M.J."/>
            <person name="Felipe M.S."/>
            <person name="Teixeira M."/>
            <person name="Sun J."/>
            <person name="Xi L."/>
            <person name="Gomes R."/>
            <person name="De Azevedo C.M."/>
            <person name="Salgado C.G."/>
            <person name="Da Silva M.B."/>
            <person name="Nascimento M.F."/>
            <person name="Queiroz-Telles F."/>
            <person name="Attili D.S."/>
            <person name="Gorbushina A."/>
        </authorList>
    </citation>
    <scope>NUCLEOTIDE SEQUENCE [LARGE SCALE GENOMIC DNA]</scope>
    <source>
        <strain evidence="3 4">CBS 125763</strain>
    </source>
</reference>
<evidence type="ECO:0000313" key="3">
    <source>
        <dbReference type="EMBL" id="OAP57007.1"/>
    </source>
</evidence>
<comment type="caution">
    <text evidence="3">The sequence shown here is derived from an EMBL/GenBank/DDBJ whole genome shotgun (WGS) entry which is preliminary data.</text>
</comment>
<keyword evidence="4" id="KW-1185">Reference proteome</keyword>
<sequence>MMASIYSSAFGVIAWLGDSTAESEIAFDYIDMTRSLRQRRAKQSVIQRGHKVGKRAIADLISRPYWGRLWIIQEVLLAQNLWVMAGSRSSDWDDLSQLVQPGHLYTRTGFEEEGAGKLSFKSIKRLKRGRPDVRPMKELVRLFHTALCQDPRDKLYGLLALADESARDAVRVDYEEPILQVFAANYDLWSDETDWSSPKAARTRSGYPALQTIADNNFLWSGRTNPCPREAVNSASRKAHNPAIFINAVDAIYSDLISELDKISQDPGLRSKLTTEMIFQADFEPRQTSHYQTFAAVEAPGSTIVWMTPSEMKYSVYVSEVSVRGDGSPARRFIVYTTALPEDGDVFLHLSKMVIILRPIQMGLDIVGTGVTVHGDGLSLPDPGQWFRGRIPGASYALVPESWSGRYLARQDSCHVRLNGPAIAELLRSECGADIRPATCKKWDAKQFIKEHGLAAWNSENWDYEEHGLRFFWQLPNAWTKPTAGPGFQSLPICAPPPRNQDASRGQSRYANILIASTPGVVSQKRKREPSPTANERHKVRKTSSTAGAPRWYSSWFPATVWTWLTRKTTT</sequence>
<evidence type="ECO:0000313" key="4">
    <source>
        <dbReference type="Proteomes" id="UP000078343"/>
    </source>
</evidence>
<dbReference type="PANTHER" id="PTHR24148:SF73">
    <property type="entry name" value="HET DOMAIN PROTEIN (AFU_ORTHOLOGUE AFUA_8G01020)"/>
    <property type="match status" value="1"/>
</dbReference>